<evidence type="ECO:0000256" key="4">
    <source>
        <dbReference type="ARBA" id="ARBA00016902"/>
    </source>
</evidence>
<dbReference type="KEGG" id="lamb:KBB96_08335"/>
<comment type="similarity">
    <text evidence="2 9">Belongs to the FKBP-type PPIase family. Tig subfamily.</text>
</comment>
<evidence type="ECO:0000256" key="8">
    <source>
        <dbReference type="ARBA" id="ARBA00029986"/>
    </source>
</evidence>
<dbReference type="SUPFAM" id="SSF109998">
    <property type="entry name" value="Triger factor/SurA peptide-binding domain-like"/>
    <property type="match status" value="1"/>
</dbReference>
<dbReference type="InterPro" id="IPR027304">
    <property type="entry name" value="Trigger_fact/SurA_dom_sf"/>
</dbReference>
<feature type="domain" description="PPIase FKBP-type" evidence="10">
    <location>
        <begin position="157"/>
        <end position="247"/>
    </location>
</feature>
<comment type="subcellular location">
    <subcellularLocation>
        <location evidence="9">Cytoplasm</location>
    </subcellularLocation>
    <text evidence="9">About half TF is bound to the ribosome near the polypeptide exit tunnel while the other half is free in the cytoplasm.</text>
</comment>
<dbReference type="InterPro" id="IPR008880">
    <property type="entry name" value="Trigger_fac_C"/>
</dbReference>
<evidence type="ECO:0000259" key="10">
    <source>
        <dbReference type="Pfam" id="PF00254"/>
    </source>
</evidence>
<evidence type="ECO:0000256" key="1">
    <source>
        <dbReference type="ARBA" id="ARBA00000971"/>
    </source>
</evidence>
<dbReference type="InterPro" id="IPR005215">
    <property type="entry name" value="Trig_fac"/>
</dbReference>
<dbReference type="AlphaFoldDB" id="A0A975PH22"/>
<dbReference type="SUPFAM" id="SSF102735">
    <property type="entry name" value="Trigger factor ribosome-binding domain"/>
    <property type="match status" value="1"/>
</dbReference>
<evidence type="ECO:0000259" key="11">
    <source>
        <dbReference type="Pfam" id="PF05697"/>
    </source>
</evidence>
<proteinExistence type="inferred from homology"/>
<dbReference type="EC" id="5.2.1.8" evidence="3 9"/>
<dbReference type="Gene3D" id="1.10.3120.10">
    <property type="entry name" value="Trigger factor, C-terminal domain"/>
    <property type="match status" value="1"/>
</dbReference>
<dbReference type="GO" id="GO:0043335">
    <property type="term" value="P:protein unfolding"/>
    <property type="evidence" value="ECO:0007669"/>
    <property type="project" value="TreeGrafter"/>
</dbReference>
<comment type="domain">
    <text evidence="9">Consists of 3 domains; the N-terminus binds the ribosome, the middle domain has PPIase activity, while the C-terminus has intrinsic chaperone activity on its own.</text>
</comment>
<comment type="function">
    <text evidence="9">Involved in protein export. Acts as a chaperone by maintaining the newly synthesized protein in an open conformation. Functions as a peptidyl-prolyl cis-trans isomerase.</text>
</comment>
<dbReference type="GO" id="GO:0015031">
    <property type="term" value="P:protein transport"/>
    <property type="evidence" value="ECO:0007669"/>
    <property type="project" value="UniProtKB-UniRule"/>
</dbReference>
<dbReference type="InterPro" id="IPR037041">
    <property type="entry name" value="Trigger_fac_C_sf"/>
</dbReference>
<organism evidence="13 14">
    <name type="scientific">Luteolibacter ambystomatis</name>
    <dbReference type="NCBI Taxonomy" id="2824561"/>
    <lineage>
        <taxon>Bacteria</taxon>
        <taxon>Pseudomonadati</taxon>
        <taxon>Verrucomicrobiota</taxon>
        <taxon>Verrucomicrobiia</taxon>
        <taxon>Verrucomicrobiales</taxon>
        <taxon>Verrucomicrobiaceae</taxon>
        <taxon>Luteolibacter</taxon>
    </lineage>
</organism>
<evidence type="ECO:0000256" key="3">
    <source>
        <dbReference type="ARBA" id="ARBA00013194"/>
    </source>
</evidence>
<keyword evidence="9" id="KW-0131">Cell cycle</keyword>
<evidence type="ECO:0000256" key="5">
    <source>
        <dbReference type="ARBA" id="ARBA00023110"/>
    </source>
</evidence>
<dbReference type="InterPro" id="IPR036611">
    <property type="entry name" value="Trigger_fac_ribosome-bd_sf"/>
</dbReference>
<dbReference type="PIRSF" id="PIRSF003095">
    <property type="entry name" value="Trigger_factor"/>
    <property type="match status" value="1"/>
</dbReference>
<name>A0A975PH22_9BACT</name>
<evidence type="ECO:0000256" key="2">
    <source>
        <dbReference type="ARBA" id="ARBA00005464"/>
    </source>
</evidence>
<dbReference type="InterPro" id="IPR001179">
    <property type="entry name" value="PPIase_FKBP_dom"/>
</dbReference>
<dbReference type="NCBIfam" id="TIGR00115">
    <property type="entry name" value="tig"/>
    <property type="match status" value="1"/>
</dbReference>
<dbReference type="PANTHER" id="PTHR30560">
    <property type="entry name" value="TRIGGER FACTOR CHAPERONE AND PEPTIDYL-PROLYL CIS/TRANS ISOMERASE"/>
    <property type="match status" value="1"/>
</dbReference>
<dbReference type="Gene3D" id="3.10.50.40">
    <property type="match status" value="1"/>
</dbReference>
<dbReference type="SUPFAM" id="SSF54534">
    <property type="entry name" value="FKBP-like"/>
    <property type="match status" value="1"/>
</dbReference>
<gene>
    <name evidence="9 13" type="primary">tig</name>
    <name evidence="13" type="ORF">KBB96_08335</name>
</gene>
<protein>
    <recommendedName>
        <fullName evidence="4 9">Trigger factor</fullName>
        <shortName evidence="9">TF</shortName>
        <ecNumber evidence="3 9">5.2.1.8</ecNumber>
    </recommendedName>
    <alternativeName>
        <fullName evidence="8 9">PPIase</fullName>
    </alternativeName>
</protein>
<keyword evidence="9" id="KW-0132">Cell division</keyword>
<feature type="domain" description="Trigger factor ribosome-binding bacterial" evidence="11">
    <location>
        <begin position="1"/>
        <end position="143"/>
    </location>
</feature>
<dbReference type="RefSeq" id="WP_211634231.1">
    <property type="nucleotide sequence ID" value="NZ_CP073100.1"/>
</dbReference>
<feature type="domain" description="Trigger factor C-terminal" evidence="12">
    <location>
        <begin position="271"/>
        <end position="428"/>
    </location>
</feature>
<keyword evidence="6 9" id="KW-0143">Chaperone</keyword>
<dbReference type="PANTHER" id="PTHR30560:SF3">
    <property type="entry name" value="TRIGGER FACTOR-LIKE PROTEIN TIG, CHLOROPLASTIC"/>
    <property type="match status" value="1"/>
</dbReference>
<dbReference type="GO" id="GO:0044183">
    <property type="term" value="F:protein folding chaperone"/>
    <property type="evidence" value="ECO:0007669"/>
    <property type="project" value="TreeGrafter"/>
</dbReference>
<dbReference type="Proteomes" id="UP000676169">
    <property type="component" value="Chromosome"/>
</dbReference>
<dbReference type="InterPro" id="IPR046357">
    <property type="entry name" value="PPIase_dom_sf"/>
</dbReference>
<keyword evidence="7 9" id="KW-0413">Isomerase</keyword>
<evidence type="ECO:0000256" key="7">
    <source>
        <dbReference type="ARBA" id="ARBA00023235"/>
    </source>
</evidence>
<accession>A0A975PH22</accession>
<evidence type="ECO:0000313" key="13">
    <source>
        <dbReference type="EMBL" id="QUE52887.1"/>
    </source>
</evidence>
<dbReference type="Pfam" id="PF05697">
    <property type="entry name" value="Trigger_N"/>
    <property type="match status" value="1"/>
</dbReference>
<sequence>MNIVVEKQPKCVATLRVEIPAEQVSGERERIVAGYTSQAKIPGFRPGKAPRKVIEKRYEKEISEELRDRLMQEGCDEALRKESLKVLDFGVPESTEFTADGGFAFSTRILLAPEITLPEYKGITVKVPAAAVPDEELNKQLEGLRERFADFNTLEGRAIQTGDYAVIDYTSTTEGKPLEEFLGKSAGYLGGREGFWVRVNDESFLPGFAAQLVGLNTGDSKDVTVTIPDDFPLSDLRGKEVTFAVTVKEIKEAVLPELDDELAAKLAPGKTLEEIKTIIRDNMERERRRQIDDMKVNQIVEHFNSLVEFDVPEELLAHETQNQADAMVRQGIQSGLSEDEVAAQQTEIFENAGKQAKSNIKTNFILQEIARAENISVNDQELVNHLVAIANSRKQAPKKFIRDLQRSGRLPGIRNSMLVGKAIDYVVEQAKVEETDEPLVAEA</sequence>
<dbReference type="Pfam" id="PF00254">
    <property type="entry name" value="FKBP_C"/>
    <property type="match status" value="1"/>
</dbReference>
<comment type="catalytic activity">
    <reaction evidence="1 9">
        <text>[protein]-peptidylproline (omega=180) = [protein]-peptidylproline (omega=0)</text>
        <dbReference type="Rhea" id="RHEA:16237"/>
        <dbReference type="Rhea" id="RHEA-COMP:10747"/>
        <dbReference type="Rhea" id="RHEA-COMP:10748"/>
        <dbReference type="ChEBI" id="CHEBI:83833"/>
        <dbReference type="ChEBI" id="CHEBI:83834"/>
        <dbReference type="EC" id="5.2.1.8"/>
    </reaction>
</comment>
<keyword evidence="9" id="KW-0963">Cytoplasm</keyword>
<dbReference type="HAMAP" id="MF_00303">
    <property type="entry name" value="Trigger_factor_Tig"/>
    <property type="match status" value="1"/>
</dbReference>
<keyword evidence="5 9" id="KW-0697">Rotamase</keyword>
<reference evidence="13" key="1">
    <citation type="submission" date="2021-04" db="EMBL/GenBank/DDBJ databases">
        <title>Luteolibacter sp. 32A isolated from the skin of an Anderson's salamander (Ambystoma andersonii).</title>
        <authorList>
            <person name="Spergser J."/>
            <person name="Busse H.-J."/>
        </authorList>
    </citation>
    <scope>NUCLEOTIDE SEQUENCE</scope>
    <source>
        <strain evidence="13">32A</strain>
    </source>
</reference>
<evidence type="ECO:0000313" key="14">
    <source>
        <dbReference type="Proteomes" id="UP000676169"/>
    </source>
</evidence>
<dbReference type="GO" id="GO:0051301">
    <property type="term" value="P:cell division"/>
    <property type="evidence" value="ECO:0007669"/>
    <property type="project" value="UniProtKB-KW"/>
</dbReference>
<dbReference type="InterPro" id="IPR008881">
    <property type="entry name" value="Trigger_fac_ribosome-bd_bac"/>
</dbReference>
<dbReference type="Gene3D" id="3.30.70.1050">
    <property type="entry name" value="Trigger factor ribosome-binding domain"/>
    <property type="match status" value="1"/>
</dbReference>
<dbReference type="GO" id="GO:0005737">
    <property type="term" value="C:cytoplasm"/>
    <property type="evidence" value="ECO:0007669"/>
    <property type="project" value="UniProtKB-SubCell"/>
</dbReference>
<evidence type="ECO:0000256" key="9">
    <source>
        <dbReference type="HAMAP-Rule" id="MF_00303"/>
    </source>
</evidence>
<dbReference type="Pfam" id="PF05698">
    <property type="entry name" value="Trigger_C"/>
    <property type="match status" value="1"/>
</dbReference>
<evidence type="ECO:0000259" key="12">
    <source>
        <dbReference type="Pfam" id="PF05698"/>
    </source>
</evidence>
<evidence type="ECO:0000256" key="6">
    <source>
        <dbReference type="ARBA" id="ARBA00023186"/>
    </source>
</evidence>
<dbReference type="GO" id="GO:0003755">
    <property type="term" value="F:peptidyl-prolyl cis-trans isomerase activity"/>
    <property type="evidence" value="ECO:0007669"/>
    <property type="project" value="UniProtKB-UniRule"/>
</dbReference>
<dbReference type="GO" id="GO:0051083">
    <property type="term" value="P:'de novo' cotranslational protein folding"/>
    <property type="evidence" value="ECO:0007669"/>
    <property type="project" value="TreeGrafter"/>
</dbReference>
<dbReference type="GO" id="GO:0043022">
    <property type="term" value="F:ribosome binding"/>
    <property type="evidence" value="ECO:0007669"/>
    <property type="project" value="TreeGrafter"/>
</dbReference>
<dbReference type="EMBL" id="CP073100">
    <property type="protein sequence ID" value="QUE52887.1"/>
    <property type="molecule type" value="Genomic_DNA"/>
</dbReference>
<keyword evidence="14" id="KW-1185">Reference proteome</keyword>